<dbReference type="InterPro" id="IPR029030">
    <property type="entry name" value="Caspase-like_dom_sf"/>
</dbReference>
<feature type="domain" description="Gingipain" evidence="2">
    <location>
        <begin position="405"/>
        <end position="768"/>
    </location>
</feature>
<dbReference type="Gene3D" id="3.40.50.10390">
    <property type="entry name" value="Gingipain r, domain 1"/>
    <property type="match status" value="1"/>
</dbReference>
<protein>
    <recommendedName>
        <fullName evidence="2">Gingipain domain-containing protein</fullName>
    </recommendedName>
</protein>
<dbReference type="InterPro" id="IPR029031">
    <property type="entry name" value="Gingipain_N_sf"/>
</dbReference>
<keyword evidence="1" id="KW-0732">Signal</keyword>
<dbReference type="KEGG" id="spib:G8759_31735"/>
<sequence length="1337" mass="148182">MLRNVLIALFAPIFAVYSWAQTPLPGNEWINYQQTYFKIPIAQNGLYRITATELQKAGVPINSIDPAAIQLFHRGLEQAIYVEGEADNKLDVSDFLEFYGRRNDGAQDSLLYRPINAQPHQYYNLFSDTTAYFLTWRLDGKPSKRMGSYTDTDFTNLTPEAYHWEEELRVFTDTYPGWAAGIPPKIEYSHFEAGEGYTGVIQQKGKFYDNLFSTNNAFRAGPAPQLDLLLVGRDYINHRVDCYVGAAASARRIVDSLRFQFYNNARLATGLLWSDVGADGRVLVSTVSTSENYTADPYSVSYIRLRYPQRLVGNGQPLRSYRLIPNPTGRSLVDLDNVLTNSRFWDISDPTAPLRIGSTRSGTSVKLVVQSTETSRTLLSCSQPKAVSSISPVLFSNWSGRKPTYLIISHESLMKPAAGQPDAVKAYATYRASVTGGQYDTLTTTVQQLFNQFSYGERHPLAIRRFADQMLRQSKGAANRPSYLLLIGHSRGTPGVRHDPNQATIDLVPTAGFPGSDIVFTAGLDGQPQDVPAIPTGRINATSPQQVIDYLNKVKEFESTPVAQSWRKKLLHLSGGNNPSEATMFKELLEGYGKRAMAESLGATITAITKKTDNPVETINVAKHVNEGVGLMTFFGHSSLDVTDLDIGFCSNNALGYVNRGKYPLMLINGCASGNIFYSRPTFSSDWVLTPDRGAIAVIANSHLGYVDVLDRYSRHFYDLLADSTQLNRSIGQIQQETIRRTLAQVPNGWDLSNSQQMVLQGDPALRLFPFDTPDYAIAAGGLAIRGQGNQNLTALSDSVRLTVVIENYGQYREGPLPIRIRRLVDGHESGIYNLSLPRSVAFRDTVTLSLPNDRHAVGLNQLEVILNPVGTVHELNRDNNRALAEFTVIGQGPVLIYPPLSGTVNARTIQLTAQYLTSGIHTFDLELDTTARFDTPNRLNQRIKAETTVNYPATLTARPQTTYYWRVREADSTPKEWATGSFLFDPASTVQGLPEGQIQLATTLPNDIQQGDVLSLPIEFTNIAPYLFTDSLTVLQTIYAANLAQPLVTQWRIKAPTPTDTVPLTVRIPTEKLPGVNRMILTINPLILPEVSFFNNTLDLPITVQPDQFGPVLEVALDGTRIEDGAPVSAQPIIDVVVADENRSLIRRDTVGIGLFLQRPGSNTSFERLSWRNAVVRPTNTDNIFRIRYTSPTLAEGLYHLLVTAHDAVGNAAAPYQVSFRVINDRKLTDLTVYPNPFRDQIKFAFLLTGDKAPDSIELTISDLHGRVVRRLKAAQGSIIGHIGLNEWLWDGHADSGELLPAGLYLYQLTVRAAGQNWPVTDGLSEKLRGRIILTR</sequence>
<dbReference type="Gene3D" id="2.60.40.4070">
    <property type="match status" value="1"/>
</dbReference>
<evidence type="ECO:0000313" key="3">
    <source>
        <dbReference type="EMBL" id="QIP16888.1"/>
    </source>
</evidence>
<dbReference type="RefSeq" id="WP_167217204.1">
    <property type="nucleotide sequence ID" value="NZ_CP050063.1"/>
</dbReference>
<dbReference type="InterPro" id="IPR001769">
    <property type="entry name" value="Gingipain"/>
</dbReference>
<dbReference type="EMBL" id="CP050063">
    <property type="protein sequence ID" value="QIP16888.1"/>
    <property type="molecule type" value="Genomic_DNA"/>
</dbReference>
<evidence type="ECO:0000259" key="2">
    <source>
        <dbReference type="Pfam" id="PF01364"/>
    </source>
</evidence>
<name>A0A6G9AX12_9BACT</name>
<accession>A0A6G9AX12</accession>
<dbReference type="Pfam" id="PF01364">
    <property type="entry name" value="Peptidase_C25"/>
    <property type="match status" value="1"/>
</dbReference>
<evidence type="ECO:0000256" key="1">
    <source>
        <dbReference type="ARBA" id="ARBA00022729"/>
    </source>
</evidence>
<dbReference type="SUPFAM" id="SSF52129">
    <property type="entry name" value="Caspase-like"/>
    <property type="match status" value="1"/>
</dbReference>
<reference evidence="3 4" key="1">
    <citation type="submission" date="2020-03" db="EMBL/GenBank/DDBJ databases">
        <authorList>
            <person name="Kim M.K."/>
        </authorList>
    </citation>
    <scope>NUCLEOTIDE SEQUENCE [LARGE SCALE GENOMIC DNA]</scope>
    <source>
        <strain evidence="3 4">BT328</strain>
    </source>
</reference>
<dbReference type="Proteomes" id="UP000501802">
    <property type="component" value="Chromosome"/>
</dbReference>
<dbReference type="Gene3D" id="3.40.50.1460">
    <property type="match status" value="1"/>
</dbReference>
<keyword evidence="4" id="KW-1185">Reference proteome</keyword>
<proteinExistence type="predicted"/>
<dbReference type="CDD" id="cd02258">
    <property type="entry name" value="Peptidase_C25_N"/>
    <property type="match status" value="1"/>
</dbReference>
<gene>
    <name evidence="3" type="ORF">G8759_31735</name>
</gene>
<organism evidence="3 4">
    <name type="scientific">Spirosoma aureum</name>
    <dbReference type="NCBI Taxonomy" id="2692134"/>
    <lineage>
        <taxon>Bacteria</taxon>
        <taxon>Pseudomonadati</taxon>
        <taxon>Bacteroidota</taxon>
        <taxon>Cytophagia</taxon>
        <taxon>Cytophagales</taxon>
        <taxon>Cytophagaceae</taxon>
        <taxon>Spirosoma</taxon>
    </lineage>
</organism>
<dbReference type="Gene3D" id="2.60.40.10">
    <property type="entry name" value="Immunoglobulins"/>
    <property type="match status" value="1"/>
</dbReference>
<evidence type="ECO:0000313" key="4">
    <source>
        <dbReference type="Proteomes" id="UP000501802"/>
    </source>
</evidence>
<dbReference type="GO" id="GO:0008234">
    <property type="term" value="F:cysteine-type peptidase activity"/>
    <property type="evidence" value="ECO:0007669"/>
    <property type="project" value="InterPro"/>
</dbReference>
<dbReference type="InterPro" id="IPR013783">
    <property type="entry name" value="Ig-like_fold"/>
</dbReference>
<dbReference type="GO" id="GO:0006508">
    <property type="term" value="P:proteolysis"/>
    <property type="evidence" value="ECO:0007669"/>
    <property type="project" value="InterPro"/>
</dbReference>